<gene>
    <name evidence="2" type="ORF">DF947_00065</name>
</gene>
<dbReference type="RefSeq" id="WP_109927665.1">
    <property type="nucleotide sequence ID" value="NZ_QGNY01000001.1"/>
</dbReference>
<reference evidence="3" key="1">
    <citation type="submission" date="2018-05" db="EMBL/GenBank/DDBJ databases">
        <title>Pedobacter paludis sp. nov., isolated from wetland soil.</title>
        <authorList>
            <person name="Zhang Y."/>
        </authorList>
    </citation>
    <scope>NUCLEOTIDE SEQUENCE [LARGE SCALE GENOMIC DNA]</scope>
    <source>
        <strain evidence="3">R-8</strain>
    </source>
</reference>
<dbReference type="Gene3D" id="3.40.50.720">
    <property type="entry name" value="NAD(P)-binding Rossmann-like Domain"/>
    <property type="match status" value="2"/>
</dbReference>
<protein>
    <submittedName>
        <fullName evidence="2">NAD-dependent dehydratase</fullName>
    </submittedName>
</protein>
<dbReference type="PANTHER" id="PTHR43162:SF1">
    <property type="entry name" value="PRESTALK A DIFFERENTIATION PROTEIN A"/>
    <property type="match status" value="1"/>
</dbReference>
<evidence type="ECO:0000313" key="3">
    <source>
        <dbReference type="Proteomes" id="UP000245391"/>
    </source>
</evidence>
<dbReference type="SUPFAM" id="SSF51735">
    <property type="entry name" value="NAD(P)-binding Rossmann-fold domains"/>
    <property type="match status" value="1"/>
</dbReference>
<dbReference type="Gene3D" id="3.90.25.10">
    <property type="entry name" value="UDP-galactose 4-epimerase, domain 1"/>
    <property type="match status" value="1"/>
</dbReference>
<dbReference type="PANTHER" id="PTHR43162">
    <property type="match status" value="1"/>
</dbReference>
<accession>A0A317F699</accession>
<evidence type="ECO:0000259" key="1">
    <source>
        <dbReference type="Pfam" id="PF13460"/>
    </source>
</evidence>
<keyword evidence="3" id="KW-1185">Reference proteome</keyword>
<dbReference type="Proteomes" id="UP000245391">
    <property type="component" value="Unassembled WGS sequence"/>
</dbReference>
<proteinExistence type="predicted"/>
<dbReference type="EMBL" id="QGNY01000001">
    <property type="protein sequence ID" value="PWS33076.1"/>
    <property type="molecule type" value="Genomic_DNA"/>
</dbReference>
<comment type="caution">
    <text evidence="2">The sequence shown here is derived from an EMBL/GenBank/DDBJ whole genome shotgun (WGS) entry which is preliminary data.</text>
</comment>
<dbReference type="Pfam" id="PF13460">
    <property type="entry name" value="NAD_binding_10"/>
    <property type="match status" value="1"/>
</dbReference>
<evidence type="ECO:0000313" key="2">
    <source>
        <dbReference type="EMBL" id="PWS33076.1"/>
    </source>
</evidence>
<organism evidence="2 3">
    <name type="scientific">Pedobacter paludis</name>
    <dbReference type="NCBI Taxonomy" id="2203212"/>
    <lineage>
        <taxon>Bacteria</taxon>
        <taxon>Pseudomonadati</taxon>
        <taxon>Bacteroidota</taxon>
        <taxon>Sphingobacteriia</taxon>
        <taxon>Sphingobacteriales</taxon>
        <taxon>Sphingobacteriaceae</taxon>
        <taxon>Pedobacter</taxon>
    </lineage>
</organism>
<name>A0A317F699_9SPHI</name>
<dbReference type="InterPro" id="IPR016040">
    <property type="entry name" value="NAD(P)-bd_dom"/>
</dbReference>
<dbReference type="InterPro" id="IPR051604">
    <property type="entry name" value="Ergot_Alk_Oxidoreductase"/>
</dbReference>
<dbReference type="AlphaFoldDB" id="A0A317F699"/>
<sequence>MKIIVTGSLGNISFPLTEILIRQGHEVTVVSSDPKKHNAIENLGAIPAIGSISDVRFLTNTFKGADAVYAMIPLSFTEPDLVGYFHNISQNYAQPLRESKTKRLVFLSGWSADLINGENIEDIFDGLETSVTILRPAAFYTNFYQSIDLIKGKGLIGKFLTLRYFGLRALLTGKTGLLMGNYGGEDRIVFVSPKDIADAAAEELLLLPEEKTIRYVGSEEMTCNEAAKIIGNAIGKPWLKWVLLSDKEMLRGLKMAKLPEKLAEMLVEMQAAMHSGKALENFRQNNPKMGKIMLIDFAQEFAEAYHKN</sequence>
<dbReference type="OrthoDB" id="2149806at2"/>
<dbReference type="InterPro" id="IPR036291">
    <property type="entry name" value="NAD(P)-bd_dom_sf"/>
</dbReference>
<feature type="domain" description="NAD(P)-binding" evidence="1">
    <location>
        <begin position="8"/>
        <end position="113"/>
    </location>
</feature>